<keyword evidence="3" id="KW-1185">Reference proteome</keyword>
<name>A0ABR1K3P4_9AGAR</name>
<proteinExistence type="predicted"/>
<accession>A0ABR1K3P4</accession>
<reference evidence="2 3" key="1">
    <citation type="submission" date="2024-01" db="EMBL/GenBank/DDBJ databases">
        <title>A draft genome for the cacao thread blight pathogen Marasmiellus scandens.</title>
        <authorList>
            <person name="Baruah I.K."/>
            <person name="Leung J."/>
            <person name="Bukari Y."/>
            <person name="Amoako-Attah I."/>
            <person name="Meinhardt L.W."/>
            <person name="Bailey B.A."/>
            <person name="Cohen S.P."/>
        </authorList>
    </citation>
    <scope>NUCLEOTIDE SEQUENCE [LARGE SCALE GENOMIC DNA]</scope>
    <source>
        <strain evidence="2 3">GH-19</strain>
    </source>
</reference>
<feature type="compositionally biased region" description="Polar residues" evidence="1">
    <location>
        <begin position="1"/>
        <end position="14"/>
    </location>
</feature>
<gene>
    <name evidence="2" type="ORF">VKT23_000160</name>
</gene>
<evidence type="ECO:0000313" key="3">
    <source>
        <dbReference type="Proteomes" id="UP001498398"/>
    </source>
</evidence>
<protein>
    <submittedName>
        <fullName evidence="2">Uncharacterized protein</fullName>
    </submittedName>
</protein>
<feature type="compositionally biased region" description="Low complexity" evidence="1">
    <location>
        <begin position="18"/>
        <end position="29"/>
    </location>
</feature>
<feature type="region of interest" description="Disordered" evidence="1">
    <location>
        <begin position="1"/>
        <end position="39"/>
    </location>
</feature>
<dbReference type="EMBL" id="JBANRG010000001">
    <property type="protein sequence ID" value="KAK7472049.1"/>
    <property type="molecule type" value="Genomic_DNA"/>
</dbReference>
<organism evidence="2 3">
    <name type="scientific">Marasmiellus scandens</name>
    <dbReference type="NCBI Taxonomy" id="2682957"/>
    <lineage>
        <taxon>Eukaryota</taxon>
        <taxon>Fungi</taxon>
        <taxon>Dikarya</taxon>
        <taxon>Basidiomycota</taxon>
        <taxon>Agaricomycotina</taxon>
        <taxon>Agaricomycetes</taxon>
        <taxon>Agaricomycetidae</taxon>
        <taxon>Agaricales</taxon>
        <taxon>Marasmiineae</taxon>
        <taxon>Omphalotaceae</taxon>
        <taxon>Marasmiellus</taxon>
    </lineage>
</organism>
<evidence type="ECO:0000256" key="1">
    <source>
        <dbReference type="SAM" id="MobiDB-lite"/>
    </source>
</evidence>
<sequence>MQQSTSAVEQTVAISTIEDAAAPGSPAASEPEDHPAPGIKRVNKELSEGQLRDELKRRRFNIAVESVLYYNRRGGISECAVLLQTTLDLRKDDRFAWASVPFIAQAELVPAEAGTGSGPSVMVELFDHFPSRGEYIQVRRKTGTEDVHLSPVFRVDVAGTGAEISGVGKEKHRLLDKSYHISLQSTSSKVENTPKNIEWIYEDQKGLFYPRTIKLLVIVKKYRTSDPRTQFKFDLILKNNLIVELHNNAMEKFIDSVTRLVGKSANHDGWCFRISGNYKPQIVKAALEEAKRIESTESHPTLYGLHHAVEPLIRAQNTEQGLRA</sequence>
<evidence type="ECO:0000313" key="2">
    <source>
        <dbReference type="EMBL" id="KAK7472049.1"/>
    </source>
</evidence>
<dbReference type="Proteomes" id="UP001498398">
    <property type="component" value="Unassembled WGS sequence"/>
</dbReference>
<comment type="caution">
    <text evidence="2">The sequence shown here is derived from an EMBL/GenBank/DDBJ whole genome shotgun (WGS) entry which is preliminary data.</text>
</comment>